<keyword evidence="14 18" id="KW-1035">Host cytoplasm</keyword>
<keyword evidence="16 18" id="KW-0899">Viral immunoevasion</keyword>
<evidence type="ECO:0000256" key="3">
    <source>
        <dbReference type="ARBA" id="ARBA00022562"/>
    </source>
</evidence>
<evidence type="ECO:0000256" key="7">
    <source>
        <dbReference type="ARBA" id="ARBA00022771"/>
    </source>
</evidence>
<sequence>MIGQEPTLPDIVLTAQLPPETVDLHCYEQIPAEEEEEEEPASRDLYRVAALCGLCGSRVRFVCLAESDDIRHFQRLLFNLSFVCLRCVKTEKLNHGG</sequence>
<evidence type="ECO:0000256" key="18">
    <source>
        <dbReference type="HAMAP-Rule" id="MF_04004"/>
    </source>
</evidence>
<dbReference type="GO" id="GO:0003677">
    <property type="term" value="F:DNA binding"/>
    <property type="evidence" value="ECO:0007669"/>
    <property type="project" value="UniProtKB-UniRule"/>
</dbReference>
<keyword evidence="12 18" id="KW-0010">Activator</keyword>
<evidence type="ECO:0000256" key="2">
    <source>
        <dbReference type="ARBA" id="ARBA00022518"/>
    </source>
</evidence>
<gene>
    <name evidence="18 21" type="primary">E7</name>
</gene>
<dbReference type="GO" id="GO:0052170">
    <property type="term" value="P:symbiont-mediated suppression of host innate immune response"/>
    <property type="evidence" value="ECO:0007669"/>
    <property type="project" value="UniProtKB-KW"/>
</dbReference>
<keyword evidence="7 18" id="KW-0863">Zinc-finger</keyword>
<keyword evidence="4 18" id="KW-0945">Host-virus interaction</keyword>
<comment type="subcellular location">
    <subcellularLocation>
        <location evidence="18">Host cytoplasm</location>
    </subcellularLocation>
    <subcellularLocation>
        <location evidence="18">Host nucleus</location>
    </subcellularLocation>
    <text evidence="18">Predominantly found in the host nucleus.</text>
</comment>
<keyword evidence="5 18" id="KW-1090">Inhibition of host innate immune response by virus</keyword>
<evidence type="ECO:0000256" key="16">
    <source>
        <dbReference type="ARBA" id="ARBA00023280"/>
    </source>
</evidence>
<dbReference type="SUPFAM" id="SSF161234">
    <property type="entry name" value="E7 C-terminal domain-like"/>
    <property type="match status" value="1"/>
</dbReference>
<keyword evidence="6 18" id="KW-0479">Metal-binding</keyword>
<dbReference type="Gene3D" id="3.30.160.330">
    <property type="match status" value="1"/>
</dbReference>
<keyword evidence="13 18" id="KW-0804">Transcription</keyword>
<keyword evidence="9 18" id="KW-0862">Zinc</keyword>
<dbReference type="GO" id="GO:0039502">
    <property type="term" value="P:symbiont-mediated suppression of host type I interferon-mediated signaling pathway"/>
    <property type="evidence" value="ECO:0007669"/>
    <property type="project" value="UniProtKB-UniRule"/>
</dbReference>
<dbReference type="GO" id="GO:0030430">
    <property type="term" value="C:host cell cytoplasm"/>
    <property type="evidence" value="ECO:0007669"/>
    <property type="project" value="UniProtKB-SubCell"/>
</dbReference>
<dbReference type="EMBL" id="KY802017">
    <property type="protein sequence ID" value="AVI56943.1"/>
    <property type="molecule type" value="Genomic_DNA"/>
</dbReference>
<name>C8YJL3_9PAPI</name>
<dbReference type="EMBL" id="FJ492744">
    <property type="protein sequence ID" value="ACU27458.1"/>
    <property type="molecule type" value="Genomic_DNA"/>
</dbReference>
<dbReference type="HAMAP" id="MF_04004">
    <property type="entry name" value="PPV_E7"/>
    <property type="match status" value="1"/>
</dbReference>
<comment type="PTM">
    <text evidence="18">Highly phosphorylated.</text>
</comment>
<keyword evidence="11 18" id="KW-0238">DNA-binding</keyword>
<dbReference type="OrthoDB" id="28045at10239"/>
<evidence type="ECO:0000256" key="15">
    <source>
        <dbReference type="ARBA" id="ARBA00023258"/>
    </source>
</evidence>
<evidence type="ECO:0000256" key="13">
    <source>
        <dbReference type="ARBA" id="ARBA00023163"/>
    </source>
</evidence>
<comment type="function">
    <text evidence="18">Plays a role in viral genome replication by driving entry of quiescent cells into the cell cycle. Stimulation of progression from G1 to S phase allows the virus to efficiently use the cellular DNA replicating machinery to achieve viral genome replication. E7 protein has both transforming and trans-activating activities. Induces the disassembly of the E2F1 transcription factor from RB1, with subsequent transcriptional activation of E2F1-regulated S-phase genes. Interferes with host histone deacetylation mediated by HDAC1 and HDAC2, leading to transcription activation. Plays also a role in the inhibition of both antiviral and antiproliferative functions of host interferon alpha. Interaction with host TMEM173/STING impairs the ability of TMEM173/STING to sense cytosolic DNA and promote the production of type I interferon (IFN-alpha and IFN-beta).</text>
</comment>
<dbReference type="GO" id="GO:0008270">
    <property type="term" value="F:zinc ion binding"/>
    <property type="evidence" value="ECO:0007669"/>
    <property type="project" value="UniProtKB-KW"/>
</dbReference>
<keyword evidence="15" id="KW-0922">Interferon antiviral system evasion</keyword>
<evidence type="ECO:0000256" key="17">
    <source>
        <dbReference type="ARBA" id="ARBA00023309"/>
    </source>
</evidence>
<evidence type="ECO:0000256" key="12">
    <source>
        <dbReference type="ARBA" id="ARBA00023159"/>
    </source>
</evidence>
<keyword evidence="10 18" id="KW-0805">Transcription regulation</keyword>
<dbReference type="RefSeq" id="YP_003204676.1">
    <property type="nucleotide sequence ID" value="NC_013237.1"/>
</dbReference>
<dbReference type="Proteomes" id="UP000159394">
    <property type="component" value="Segment"/>
</dbReference>
<feature type="short sequence motif" description="Nuclear export signal" evidence="18">
    <location>
        <begin position="70"/>
        <end position="78"/>
    </location>
</feature>
<evidence type="ECO:0000313" key="20">
    <source>
        <dbReference type="EMBL" id="ACU27458.1"/>
    </source>
</evidence>
<reference evidence="21" key="2">
    <citation type="submission" date="2017-03" db="EMBL/GenBank/DDBJ databases">
        <authorList>
            <person name="Afonso C.L."/>
            <person name="Miller P.J."/>
            <person name="Scott M.A."/>
            <person name="Spackman E."/>
            <person name="Goraichik I."/>
            <person name="Dimitrov K.M."/>
            <person name="Suarez D.L."/>
            <person name="Swayne D.E."/>
        </authorList>
    </citation>
    <scope>NUCLEOTIDE SEQUENCE</scope>
    <source>
        <strain evidence="21">Missouri</strain>
    </source>
</reference>
<evidence type="ECO:0000313" key="22">
    <source>
        <dbReference type="Proteomes" id="UP000159394"/>
    </source>
</evidence>
<comment type="function">
    <text evidence="19">E7 protein has both transforming and trans-activating activities.</text>
</comment>
<dbReference type="PIRSF" id="PIRSF003407">
    <property type="entry name" value="Papvi_E7"/>
    <property type="match status" value="1"/>
</dbReference>
<comment type="domain">
    <text evidence="18">The E7 terminal domain is an intrinsically disordered domain, whose flexibility and conformational transitions confer target adaptability to the oncoprotein. It allows adaptation to a variety of protein targets and exposes the PEST degradation sequence that regulates its turnover in the cell.</text>
</comment>
<evidence type="ECO:0000256" key="5">
    <source>
        <dbReference type="ARBA" id="ARBA00022632"/>
    </source>
</evidence>
<evidence type="ECO:0000256" key="8">
    <source>
        <dbReference type="ARBA" id="ARBA00022830"/>
    </source>
</evidence>
<evidence type="ECO:0000256" key="9">
    <source>
        <dbReference type="ARBA" id="ARBA00022833"/>
    </source>
</evidence>
<comment type="subunit">
    <text evidence="18">Homodimer. Homooligomer. Interacts with host RB1; this interaction induces dissociation of RB1-E2F1 complex thereby disrupting RB1 activity. Interacts with host EP300; this interaction represses EP300 transcriptional activity. Interacts with protein E2; this interaction inhibits E7 oncogenic activity. Interacts with host TMEM173/STING; this interaction impairs the ability of TMEM173/STING to sense cytosolic DNA and promote the production of type I interferon (IFN-alpha and IFN-beta).</text>
</comment>
<dbReference type="KEGG" id="vg:11187360"/>
<dbReference type="GO" id="GO:0006351">
    <property type="term" value="P:DNA-templated transcription"/>
    <property type="evidence" value="ECO:0007669"/>
    <property type="project" value="UniProtKB-UniRule"/>
</dbReference>
<dbReference type="Pfam" id="PF00527">
    <property type="entry name" value="E7"/>
    <property type="match status" value="1"/>
</dbReference>
<evidence type="ECO:0000256" key="10">
    <source>
        <dbReference type="ARBA" id="ARBA00023015"/>
    </source>
</evidence>
<dbReference type="GO" id="GO:0019904">
    <property type="term" value="F:protein domain specific binding"/>
    <property type="evidence" value="ECO:0007669"/>
    <property type="project" value="UniProtKB-UniRule"/>
</dbReference>
<feature type="short sequence motif" description="LXCXE motif; interaction with host RB1 and TMEM173/STING" evidence="18">
    <location>
        <begin position="24"/>
        <end position="28"/>
    </location>
</feature>
<protein>
    <recommendedName>
        <fullName evidence="18 19">Protein E7</fullName>
    </recommendedName>
</protein>
<evidence type="ECO:0000256" key="1">
    <source>
        <dbReference type="ARBA" id="ARBA00022504"/>
    </source>
</evidence>
<dbReference type="GO" id="GO:0003700">
    <property type="term" value="F:DNA-binding transcription factor activity"/>
    <property type="evidence" value="ECO:0007669"/>
    <property type="project" value="UniProtKB-UniRule"/>
</dbReference>
<reference evidence="20 22" key="1">
    <citation type="journal article" date="2009" name="J. Gen. Virol.">
        <title>Three novel canine papillomaviruses support taxonomic clade formation.</title>
        <authorList>
            <person name="Lange C.E."/>
            <person name="Tobler K."/>
            <person name="Ackermann M."/>
            <person name="Panakova L."/>
            <person name="Thoday K.L."/>
            <person name="Favrot C."/>
        </authorList>
    </citation>
    <scope>NUCLEOTIDE SEQUENCE [LARGE SCALE GENOMIC DNA]</scope>
    <source>
        <strain evidence="20">Zurich</strain>
    </source>
</reference>
<evidence type="ECO:0000256" key="14">
    <source>
        <dbReference type="ARBA" id="ARBA00023200"/>
    </source>
</evidence>
<keyword evidence="1 18" id="KW-1121">Modulation of host cell cycle by virus</keyword>
<keyword evidence="17 18" id="KW-1078">G1/S host cell cycle checkpoint dysregulation by virus</keyword>
<keyword evidence="8 18" id="KW-1114">Inhibition of host interferon signaling pathway by virus</keyword>
<dbReference type="InterPro" id="IPR000148">
    <property type="entry name" value="Papilloma_E7"/>
</dbReference>
<keyword evidence="22" id="KW-1185">Reference proteome</keyword>
<organism evidence="20 22">
    <name type="scientific">Canis familiaris papillomavirus 6</name>
    <dbReference type="NCBI Taxonomy" id="1513269"/>
    <lineage>
        <taxon>Viruses</taxon>
        <taxon>Monodnaviria</taxon>
        <taxon>Shotokuvirae</taxon>
        <taxon>Cossaviricota</taxon>
        <taxon>Papovaviricetes</taxon>
        <taxon>Zurhausenvirales</taxon>
        <taxon>Papillomaviridae</taxon>
        <taxon>Firstpapillomavirinae</taxon>
        <taxon>Lambdapapillomavirus</taxon>
        <taxon>Lambdapapillomavirus 3</taxon>
    </lineage>
</organism>
<accession>C8YJL3</accession>
<evidence type="ECO:0000256" key="19">
    <source>
        <dbReference type="PIRNR" id="PIRNR003407"/>
    </source>
</evidence>
<proteinExistence type="inferred from homology"/>
<dbReference type="GO" id="GO:0042025">
    <property type="term" value="C:host cell nucleus"/>
    <property type="evidence" value="ECO:0007669"/>
    <property type="project" value="UniProtKB-SubCell"/>
</dbReference>
<dbReference type="GO" id="GO:0039645">
    <property type="term" value="P:symbiont-mediated perturbation of host cell cycle G1/S transition checkpoint"/>
    <property type="evidence" value="ECO:0007669"/>
    <property type="project" value="UniProtKB-UniRule"/>
</dbReference>
<comment type="similarity">
    <text evidence="18 19">Belongs to the papillomaviridae E7 protein family.</text>
</comment>
<keyword evidence="3 18" id="KW-1048">Host nucleus</keyword>
<evidence type="ECO:0000256" key="11">
    <source>
        <dbReference type="ARBA" id="ARBA00023125"/>
    </source>
</evidence>
<evidence type="ECO:0000313" key="21">
    <source>
        <dbReference type="EMBL" id="AVI56943.1"/>
    </source>
</evidence>
<comment type="caution">
    <text evidence="18">Lacks conserved residue(s) required for the propagation of feature annotation.</text>
</comment>
<evidence type="ECO:0000256" key="4">
    <source>
        <dbReference type="ARBA" id="ARBA00022581"/>
    </source>
</evidence>
<keyword evidence="2 18" id="KW-0244">Early protein</keyword>
<evidence type="ECO:0000256" key="6">
    <source>
        <dbReference type="ARBA" id="ARBA00022723"/>
    </source>
</evidence>